<dbReference type="Proteomes" id="UP001162992">
    <property type="component" value="Chromosome 9"/>
</dbReference>
<protein>
    <submittedName>
        <fullName evidence="1">Uncharacterized protein</fullName>
    </submittedName>
</protein>
<evidence type="ECO:0000313" key="2">
    <source>
        <dbReference type="Proteomes" id="UP001162992"/>
    </source>
</evidence>
<comment type="caution">
    <text evidence="1">The sequence shown here is derived from an EMBL/GenBank/DDBJ whole genome shotgun (WGS) entry which is preliminary data.</text>
</comment>
<evidence type="ECO:0000313" key="1">
    <source>
        <dbReference type="EMBL" id="KAJ7544623.1"/>
    </source>
</evidence>
<reference evidence="2" key="1">
    <citation type="journal article" date="2024" name="Proc. Natl. Acad. Sci. U.S.A.">
        <title>Extraordinary preservation of gene collinearity over three hundred million years revealed in homosporous lycophytes.</title>
        <authorList>
            <person name="Li C."/>
            <person name="Wickell D."/>
            <person name="Kuo L.Y."/>
            <person name="Chen X."/>
            <person name="Nie B."/>
            <person name="Liao X."/>
            <person name="Peng D."/>
            <person name="Ji J."/>
            <person name="Jenkins J."/>
            <person name="Williams M."/>
            <person name="Shu S."/>
            <person name="Plott C."/>
            <person name="Barry K."/>
            <person name="Rajasekar S."/>
            <person name="Grimwood J."/>
            <person name="Han X."/>
            <person name="Sun S."/>
            <person name="Hou Z."/>
            <person name="He W."/>
            <person name="Dai G."/>
            <person name="Sun C."/>
            <person name="Schmutz J."/>
            <person name="Leebens-Mack J.H."/>
            <person name="Li F.W."/>
            <person name="Wang L."/>
        </authorList>
    </citation>
    <scope>NUCLEOTIDE SEQUENCE [LARGE SCALE GENOMIC DNA]</scope>
    <source>
        <strain evidence="2">cv. PW_Plant_1</strain>
    </source>
</reference>
<name>A0ACC2CRL5_DIPCM</name>
<keyword evidence="2" id="KW-1185">Reference proteome</keyword>
<organism evidence="1 2">
    <name type="scientific">Diphasiastrum complanatum</name>
    <name type="common">Issler's clubmoss</name>
    <name type="synonym">Lycopodium complanatum</name>
    <dbReference type="NCBI Taxonomy" id="34168"/>
    <lineage>
        <taxon>Eukaryota</taxon>
        <taxon>Viridiplantae</taxon>
        <taxon>Streptophyta</taxon>
        <taxon>Embryophyta</taxon>
        <taxon>Tracheophyta</taxon>
        <taxon>Lycopodiopsida</taxon>
        <taxon>Lycopodiales</taxon>
        <taxon>Lycopodiaceae</taxon>
        <taxon>Lycopodioideae</taxon>
        <taxon>Diphasiastrum</taxon>
    </lineage>
</organism>
<sequence>MAATISQGVSASAFVSQRLQSCKMPRPPAAAAAPFYSSCNAGSTPCSSNLWSSASSCSFCCHNCSARCKAQVWCGVSRLNVADGRRTVARAQVREAVRSSFRVETGKRSEVGSMVLPTPMEEPSFYHSPTFQNAKTEEDLFLGITKEVESKRIPPHAGTGMKDLYQNYRDAVIGGGSEGGLELVVNVMAMVLDRILLQFEDPFTFPSYHQRMREPFDYYQFGQDYIRPLLDFNKSFLGNKVRLDEIEHWLKKGHNIVLLSNHQTEADPAVIALLLESTHPYLAENLIYVAGDRVVLDPFCKPFSMGRNLLCVYSKKHIEDEPELVEMKRRANTRTLKEMTLLLRKASQLIWIAPSGGRDRPSPTGDWKPAVFDSSAVENMKRLLEHSGAPGHMYPLAVLCHDIMPPPNEVQKEIGERRLFGYNGVGVSVGQELELTDVAGGSSTAGDDFTEVAWSAVSEQYAVLRSAVHGGKGLDASTTSTTLSQPWLDHSSSIS</sequence>
<gene>
    <name evidence="1" type="ORF">O6H91_09G086200</name>
</gene>
<dbReference type="EMBL" id="CM055100">
    <property type="protein sequence ID" value="KAJ7544623.1"/>
    <property type="molecule type" value="Genomic_DNA"/>
</dbReference>
<accession>A0ACC2CRL5</accession>
<proteinExistence type="predicted"/>